<dbReference type="InterPro" id="IPR011009">
    <property type="entry name" value="Kinase-like_dom_sf"/>
</dbReference>
<keyword evidence="18 23" id="KW-0324">Glycolysis</keyword>
<evidence type="ECO:0000256" key="2">
    <source>
        <dbReference type="ARBA" id="ARBA00001958"/>
    </source>
</evidence>
<evidence type="ECO:0000256" key="5">
    <source>
        <dbReference type="ARBA" id="ARBA00008077"/>
    </source>
</evidence>
<keyword evidence="15" id="KW-0630">Potassium</keyword>
<dbReference type="UniPathway" id="UPA00109">
    <property type="reaction ID" value="UER00188"/>
</dbReference>
<dbReference type="InterPro" id="IPR015806">
    <property type="entry name" value="Pyrv_Knase_insert_dom_sf"/>
</dbReference>
<dbReference type="SUPFAM" id="SSF56112">
    <property type="entry name" value="Protein kinase-like (PK-like)"/>
    <property type="match status" value="1"/>
</dbReference>
<dbReference type="EMBL" id="JABDTM020024420">
    <property type="protein sequence ID" value="KAH0814300.1"/>
    <property type="molecule type" value="Genomic_DNA"/>
</dbReference>
<evidence type="ECO:0000313" key="29">
    <source>
        <dbReference type="Proteomes" id="UP000719412"/>
    </source>
</evidence>
<dbReference type="PROSITE" id="PS00110">
    <property type="entry name" value="PYRUVATE_KINASE"/>
    <property type="match status" value="1"/>
</dbReference>
<dbReference type="Pfam" id="PF02887">
    <property type="entry name" value="PK_C"/>
    <property type="match status" value="1"/>
</dbReference>
<evidence type="ECO:0000313" key="28">
    <source>
        <dbReference type="EMBL" id="KAH0814300.1"/>
    </source>
</evidence>
<evidence type="ECO:0000256" key="25">
    <source>
        <dbReference type="SAM" id="Phobius"/>
    </source>
</evidence>
<evidence type="ECO:0000256" key="11">
    <source>
        <dbReference type="ARBA" id="ARBA00022741"/>
    </source>
</evidence>
<dbReference type="Gene3D" id="2.40.33.10">
    <property type="entry name" value="PK beta-barrel domain-like"/>
    <property type="match status" value="1"/>
</dbReference>
<dbReference type="EC" id="2.7.1.40" evidence="23"/>
<feature type="domain" description="G-protein coupled receptors family 2 profile 2" evidence="27">
    <location>
        <begin position="1"/>
        <end position="189"/>
    </location>
</feature>
<evidence type="ECO:0000256" key="4">
    <source>
        <dbReference type="ARBA" id="ARBA00004997"/>
    </source>
</evidence>
<feature type="transmembrane region" description="Helical" evidence="25">
    <location>
        <begin position="82"/>
        <end position="101"/>
    </location>
</feature>
<dbReference type="FunFam" id="3.20.20.60:FF:000025">
    <property type="entry name" value="Pyruvate kinase"/>
    <property type="match status" value="1"/>
</dbReference>
<dbReference type="InterPro" id="IPR001697">
    <property type="entry name" value="Pyr_Knase"/>
</dbReference>
<feature type="transmembrane region" description="Helical" evidence="25">
    <location>
        <begin position="122"/>
        <end position="143"/>
    </location>
</feature>
<dbReference type="GO" id="GO:0007166">
    <property type="term" value="P:cell surface receptor signaling pathway"/>
    <property type="evidence" value="ECO:0007669"/>
    <property type="project" value="InterPro"/>
</dbReference>
<evidence type="ECO:0000256" key="1">
    <source>
        <dbReference type="ARBA" id="ARBA00001946"/>
    </source>
</evidence>
<feature type="signal peptide" evidence="26">
    <location>
        <begin position="1"/>
        <end position="20"/>
    </location>
</feature>
<dbReference type="Pfam" id="PF01534">
    <property type="entry name" value="Frizzled"/>
    <property type="match status" value="1"/>
</dbReference>
<dbReference type="InterPro" id="IPR017981">
    <property type="entry name" value="GPCR_2-like_7TM"/>
</dbReference>
<evidence type="ECO:0000256" key="14">
    <source>
        <dbReference type="ARBA" id="ARBA00022842"/>
    </source>
</evidence>
<comment type="subunit">
    <text evidence="7">Homotetramer.</text>
</comment>
<evidence type="ECO:0000256" key="10">
    <source>
        <dbReference type="ARBA" id="ARBA00022723"/>
    </source>
</evidence>
<dbReference type="AlphaFoldDB" id="A0A8J6H905"/>
<keyword evidence="17 25" id="KW-0472">Membrane</keyword>
<evidence type="ECO:0000256" key="8">
    <source>
        <dbReference type="ARBA" id="ARBA00022679"/>
    </source>
</evidence>
<dbReference type="PRINTS" id="PR01050">
    <property type="entry name" value="PYRUVTKNASE"/>
</dbReference>
<evidence type="ECO:0000256" key="23">
    <source>
        <dbReference type="RuleBase" id="RU000504"/>
    </source>
</evidence>
<dbReference type="InterPro" id="IPR015813">
    <property type="entry name" value="Pyrv/PenolPyrv_kinase-like_dom"/>
</dbReference>
<dbReference type="Gene3D" id="1.20.1070.10">
    <property type="entry name" value="Rhodopsin 7-helix transmembrane proteins"/>
    <property type="match status" value="1"/>
</dbReference>
<comment type="pathway">
    <text evidence="4 23">Carbohydrate degradation; glycolysis; pyruvate from D-glyceraldehyde 3-phosphate: step 5/5.</text>
</comment>
<evidence type="ECO:0000256" key="20">
    <source>
        <dbReference type="ARBA" id="ARBA00023317"/>
    </source>
</evidence>
<evidence type="ECO:0000256" key="17">
    <source>
        <dbReference type="ARBA" id="ARBA00023136"/>
    </source>
</evidence>
<evidence type="ECO:0000256" key="12">
    <source>
        <dbReference type="ARBA" id="ARBA00022777"/>
    </source>
</evidence>
<dbReference type="InterPro" id="IPR015795">
    <property type="entry name" value="Pyrv_Knase_C"/>
</dbReference>
<feature type="transmembrane region" description="Helical" evidence="25">
    <location>
        <begin position="163"/>
        <end position="182"/>
    </location>
</feature>
<evidence type="ECO:0000256" key="7">
    <source>
        <dbReference type="ARBA" id="ARBA00011881"/>
    </source>
</evidence>
<dbReference type="InterPro" id="IPR015793">
    <property type="entry name" value="Pyrv_Knase_brl"/>
</dbReference>
<evidence type="ECO:0000256" key="26">
    <source>
        <dbReference type="SAM" id="SignalP"/>
    </source>
</evidence>
<sequence length="1212" mass="133971">MAERMWVCLCAWWVARVGLSWPPEKLRSLGSVLHVCAWGLPAAQTVAALVRRDVDSDELTGTCYIGNRNSTTLLALVLIPDFAYFLLGTFFLVLGCVCVIRRPRPSAAAPLTASTPRKESDFLGTVCALYAIPTFCVMASIYYEYTNRESWLRGAKKPALWAFLLRHLMSLFIGVSTVFWIWSMKTVTAWRAVLRRLGPRKQLPVKVPTMPVLRYVPPNVPKAFPTGCLPCSCEKCIKMKVAPKKPQHASNTHPWVSASMVVLGLGALALAVFWIRKCSSRRKKKAPRRAHSASEFSTCALSAASKRAAFRTRSQSSENRSEGGRTESFARSFFSRRSSGAPKHEYSALNTDAGSEKFRTEKQVRNGAFTACKHYLSDNDRYELKTQLGEIGSRTDKHWFTVQDKTLGAERLLTLVPLPSMCPLNPTSGTRDTLLDLFRGLQHPYIHPVLDIEFWDTGTALISPLNPSGSLKDLIYASPWHEDYDKKYNNKGEGLPLRTVQCLGRQILEGLLFLRNRYFPPFYHLHAGNVIIQNGVARLAGLENPLLGLLPRAPSAPETLAFGYLLFEMTAGYQLPKPPSPAHLELELERAPKVADALGLIFQSSRTPTLEELVCCELFRGVELRELRGASIIQVRSSPEVIELLEVVRNPVPPSPLRRKDVVVIIEDRRLEDIIEEDNEDSDSNNASDNRQMLSDVEDMCSQPSKRTFLDYISNLDITSEPKYMRLTGIVCTIGPSCRDPAILERMLEAGMNIARLNFSHGTHEYHAELINSIRTAVSNYSKKIGRYHPLAVAIDTKGSEIRTGVLEGGMSAEVMLEKGKKVTVTTDKAYAMKGNQDTIYVDYENITKVVNPGNQIFIDDGLITLVCDSIKGDRMACSVVNGGLLGSSKGMNLPGIEKDLPTVSEKDKADLKFGVEHGVDCIFASFTRNADEVRQIRSILGDSNIRVIAKIENTQGVTNMDEIINAADGILIDRGDLGMEISFQKVFLAQKAIIAKCNRVGKPIVIATHLLESMVDKPRPTRAESSDVANAVLDGADCVMLAGETAKGLYPVECVNTMASICKEAEAAVWQQQLFRDLTTAIALPLDVVQTTAIATVEASMNAQASAIIVITKTGKSAQLISKYRPKCPIIAVTRNDQVARQLHLCRAIMPLYFEGESPNEWLKNVEMRVEAGVNYGKSLKFIKDGDLVVVVTGIHQGAGFTNTLTLLTVK</sequence>
<comment type="cofactor">
    <cofactor evidence="2">
        <name>K(+)</name>
        <dbReference type="ChEBI" id="CHEBI:29103"/>
    </cofactor>
</comment>
<dbReference type="NCBIfam" id="NF004978">
    <property type="entry name" value="PRK06354.1"/>
    <property type="match status" value="1"/>
</dbReference>
<comment type="catalytic activity">
    <reaction evidence="21">
        <text>pyruvate + ATP = phosphoenolpyruvate + ADP + H(+)</text>
        <dbReference type="Rhea" id="RHEA:18157"/>
        <dbReference type="ChEBI" id="CHEBI:15361"/>
        <dbReference type="ChEBI" id="CHEBI:15378"/>
        <dbReference type="ChEBI" id="CHEBI:30616"/>
        <dbReference type="ChEBI" id="CHEBI:58702"/>
        <dbReference type="ChEBI" id="CHEBI:456216"/>
        <dbReference type="EC" id="2.7.1.40"/>
    </reaction>
    <physiologicalReaction direction="right-to-left" evidence="21">
        <dbReference type="Rhea" id="RHEA:18159"/>
    </physiologicalReaction>
</comment>
<dbReference type="SUPFAM" id="SSF52935">
    <property type="entry name" value="PK C-terminal domain-like"/>
    <property type="match status" value="1"/>
</dbReference>
<reference evidence="28" key="2">
    <citation type="submission" date="2021-08" db="EMBL/GenBank/DDBJ databases">
        <authorList>
            <person name="Eriksson T."/>
        </authorList>
    </citation>
    <scope>NUCLEOTIDE SEQUENCE</scope>
    <source>
        <strain evidence="28">Stoneville</strain>
        <tissue evidence="28">Whole head</tissue>
    </source>
</reference>
<keyword evidence="29" id="KW-1185">Reference proteome</keyword>
<feature type="region of interest" description="Disordered" evidence="24">
    <location>
        <begin position="676"/>
        <end position="698"/>
    </location>
</feature>
<reference evidence="28" key="1">
    <citation type="journal article" date="2020" name="J Insects Food Feed">
        <title>The yellow mealworm (Tenebrio molitor) genome: a resource for the emerging insects as food and feed industry.</title>
        <authorList>
            <person name="Eriksson T."/>
            <person name="Andere A."/>
            <person name="Kelstrup H."/>
            <person name="Emery V."/>
            <person name="Picard C."/>
        </authorList>
    </citation>
    <scope>NUCLEOTIDE SEQUENCE</scope>
    <source>
        <strain evidence="28">Stoneville</strain>
        <tissue evidence="28">Whole head</tissue>
    </source>
</reference>
<dbReference type="GO" id="GO:0005524">
    <property type="term" value="F:ATP binding"/>
    <property type="evidence" value="ECO:0007669"/>
    <property type="project" value="UniProtKB-KW"/>
</dbReference>
<protein>
    <recommendedName>
        <fullName evidence="23">Pyruvate kinase</fullName>
        <ecNumber evidence="23">2.7.1.40</ecNumber>
    </recommendedName>
</protein>
<dbReference type="PANTHER" id="PTHR11817">
    <property type="entry name" value="PYRUVATE KINASE"/>
    <property type="match status" value="1"/>
</dbReference>
<dbReference type="Proteomes" id="UP000719412">
    <property type="component" value="Unassembled WGS sequence"/>
</dbReference>
<keyword evidence="20" id="KW-0670">Pyruvate</keyword>
<evidence type="ECO:0000256" key="24">
    <source>
        <dbReference type="SAM" id="MobiDB-lite"/>
    </source>
</evidence>
<evidence type="ECO:0000256" key="18">
    <source>
        <dbReference type="ARBA" id="ARBA00023152"/>
    </source>
</evidence>
<comment type="function">
    <text evidence="22">Pyruvate kinase that catalyzes the conversion of phosphoenolpyruvate to pyruvate with the synthesis of ATP, and which plays a key role in glycolysis.</text>
</comment>
<dbReference type="InterPro" id="IPR000539">
    <property type="entry name" value="Frizzled/Smoothened_7TM"/>
</dbReference>
<dbReference type="NCBIfam" id="TIGR01064">
    <property type="entry name" value="pyruv_kin"/>
    <property type="match status" value="1"/>
</dbReference>
<dbReference type="Gene3D" id="3.40.1380.20">
    <property type="entry name" value="Pyruvate kinase, C-terminal domain"/>
    <property type="match status" value="1"/>
</dbReference>
<dbReference type="FunFam" id="3.40.1380.20:FF:000001">
    <property type="entry name" value="Pyruvate kinase"/>
    <property type="match status" value="1"/>
</dbReference>
<evidence type="ECO:0000256" key="3">
    <source>
        <dbReference type="ARBA" id="ARBA00004141"/>
    </source>
</evidence>
<dbReference type="SMART" id="SM01330">
    <property type="entry name" value="Frizzled"/>
    <property type="match status" value="1"/>
</dbReference>
<organism evidence="28 29">
    <name type="scientific">Tenebrio molitor</name>
    <name type="common">Yellow mealworm beetle</name>
    <dbReference type="NCBI Taxonomy" id="7067"/>
    <lineage>
        <taxon>Eukaryota</taxon>
        <taxon>Metazoa</taxon>
        <taxon>Ecdysozoa</taxon>
        <taxon>Arthropoda</taxon>
        <taxon>Hexapoda</taxon>
        <taxon>Insecta</taxon>
        <taxon>Pterygota</taxon>
        <taxon>Neoptera</taxon>
        <taxon>Endopterygota</taxon>
        <taxon>Coleoptera</taxon>
        <taxon>Polyphaga</taxon>
        <taxon>Cucujiformia</taxon>
        <taxon>Tenebrionidae</taxon>
        <taxon>Tenebrio</taxon>
    </lineage>
</organism>
<evidence type="ECO:0000256" key="15">
    <source>
        <dbReference type="ARBA" id="ARBA00022958"/>
    </source>
</evidence>
<feature type="transmembrane region" description="Helical" evidence="25">
    <location>
        <begin position="255"/>
        <end position="275"/>
    </location>
</feature>
<comment type="similarity">
    <text evidence="5">Belongs to the G-protein coupled receptor Fz/Smo family.</text>
</comment>
<feature type="region of interest" description="Disordered" evidence="24">
    <location>
        <begin position="310"/>
        <end position="329"/>
    </location>
</feature>
<dbReference type="GO" id="GO:0004888">
    <property type="term" value="F:transmembrane signaling receptor activity"/>
    <property type="evidence" value="ECO:0007669"/>
    <property type="project" value="InterPro"/>
</dbReference>
<comment type="caution">
    <text evidence="28">The sequence shown here is derived from an EMBL/GenBank/DDBJ whole genome shotgun (WGS) entry which is preliminary data.</text>
</comment>
<dbReference type="PROSITE" id="PS50261">
    <property type="entry name" value="G_PROTEIN_RECEP_F2_4"/>
    <property type="match status" value="1"/>
</dbReference>
<dbReference type="GO" id="GO:0000287">
    <property type="term" value="F:magnesium ion binding"/>
    <property type="evidence" value="ECO:0007669"/>
    <property type="project" value="InterPro"/>
</dbReference>
<dbReference type="Gene3D" id="3.20.20.60">
    <property type="entry name" value="Phosphoenolpyruvate-binding domains"/>
    <property type="match status" value="1"/>
</dbReference>
<keyword evidence="14 23" id="KW-0460">Magnesium</keyword>
<keyword evidence="16 25" id="KW-1133">Transmembrane helix</keyword>
<dbReference type="InterPro" id="IPR036918">
    <property type="entry name" value="Pyrv_Knase_C_sf"/>
</dbReference>
<keyword evidence="26" id="KW-0732">Signal</keyword>
<dbReference type="GO" id="GO:0016301">
    <property type="term" value="F:kinase activity"/>
    <property type="evidence" value="ECO:0007669"/>
    <property type="project" value="UniProtKB-KW"/>
</dbReference>
<proteinExistence type="inferred from homology"/>
<dbReference type="FunFam" id="2.40.33.10:FF:000001">
    <property type="entry name" value="Pyruvate kinase"/>
    <property type="match status" value="1"/>
</dbReference>
<accession>A0A8J6H905</accession>
<keyword evidence="11" id="KW-0547">Nucleotide-binding</keyword>
<evidence type="ECO:0000256" key="9">
    <source>
        <dbReference type="ARBA" id="ARBA00022692"/>
    </source>
</evidence>
<dbReference type="InterPro" id="IPR040442">
    <property type="entry name" value="Pyrv_kinase-like_dom_sf"/>
</dbReference>
<evidence type="ECO:0000256" key="22">
    <source>
        <dbReference type="ARBA" id="ARBA00058419"/>
    </source>
</evidence>
<keyword evidence="10" id="KW-0479">Metal-binding</keyword>
<keyword evidence="8 23" id="KW-0808">Transferase</keyword>
<dbReference type="GO" id="GO:0016020">
    <property type="term" value="C:membrane"/>
    <property type="evidence" value="ECO:0007669"/>
    <property type="project" value="UniProtKB-SubCell"/>
</dbReference>
<dbReference type="GO" id="GO:0004743">
    <property type="term" value="F:pyruvate kinase activity"/>
    <property type="evidence" value="ECO:0007669"/>
    <property type="project" value="UniProtKB-EC"/>
</dbReference>
<evidence type="ECO:0000256" key="13">
    <source>
        <dbReference type="ARBA" id="ARBA00022840"/>
    </source>
</evidence>
<dbReference type="InterPro" id="IPR011037">
    <property type="entry name" value="Pyrv_Knase-like_insert_dom_sf"/>
</dbReference>
<keyword evidence="12 23" id="KW-0418">Kinase</keyword>
<dbReference type="InterPro" id="IPR018209">
    <property type="entry name" value="Pyrv_Knase_AS"/>
</dbReference>
<dbReference type="GO" id="GO:0030955">
    <property type="term" value="F:potassium ion binding"/>
    <property type="evidence" value="ECO:0007669"/>
    <property type="project" value="InterPro"/>
</dbReference>
<evidence type="ECO:0000259" key="27">
    <source>
        <dbReference type="PROSITE" id="PS50261"/>
    </source>
</evidence>
<keyword evidence="9 25" id="KW-0812">Transmembrane</keyword>
<evidence type="ECO:0000256" key="16">
    <source>
        <dbReference type="ARBA" id="ARBA00022989"/>
    </source>
</evidence>
<keyword evidence="19" id="KW-0675">Receptor</keyword>
<keyword evidence="13" id="KW-0067">ATP-binding</keyword>
<comment type="cofactor">
    <cofactor evidence="1">
        <name>Mg(2+)</name>
        <dbReference type="ChEBI" id="CHEBI:18420"/>
    </cofactor>
</comment>
<name>A0A8J6H905_TENMO</name>
<dbReference type="Pfam" id="PF00224">
    <property type="entry name" value="PK"/>
    <property type="match status" value="1"/>
</dbReference>
<gene>
    <name evidence="28" type="ORF">GEV33_008490</name>
</gene>
<feature type="chain" id="PRO_5035276161" description="Pyruvate kinase" evidence="26">
    <location>
        <begin position="21"/>
        <end position="1212"/>
    </location>
</feature>
<dbReference type="NCBIfam" id="NF004491">
    <property type="entry name" value="PRK05826.1"/>
    <property type="match status" value="1"/>
</dbReference>
<evidence type="ECO:0000256" key="19">
    <source>
        <dbReference type="ARBA" id="ARBA00023170"/>
    </source>
</evidence>
<comment type="similarity">
    <text evidence="6 23">Belongs to the pyruvate kinase family.</text>
</comment>
<comment type="subcellular location">
    <subcellularLocation>
        <location evidence="3">Membrane</location>
        <topology evidence="3">Multi-pass membrane protein</topology>
    </subcellularLocation>
</comment>
<evidence type="ECO:0000256" key="6">
    <source>
        <dbReference type="ARBA" id="ARBA00008663"/>
    </source>
</evidence>
<dbReference type="SUPFAM" id="SSF50800">
    <property type="entry name" value="PK beta-barrel domain-like"/>
    <property type="match status" value="1"/>
</dbReference>
<evidence type="ECO:0000256" key="21">
    <source>
        <dbReference type="ARBA" id="ARBA00048967"/>
    </source>
</evidence>
<dbReference type="SUPFAM" id="SSF51621">
    <property type="entry name" value="Phosphoenolpyruvate/pyruvate domain"/>
    <property type="match status" value="1"/>
</dbReference>